<name>A0A1A9WXB9_9MUSC</name>
<proteinExistence type="predicted"/>
<dbReference type="Proteomes" id="UP000091820">
    <property type="component" value="Unassembled WGS sequence"/>
</dbReference>
<reference evidence="1" key="2">
    <citation type="submission" date="2020-05" db="UniProtKB">
        <authorList>
            <consortium name="EnsemblMetazoa"/>
        </authorList>
    </citation>
    <scope>IDENTIFICATION</scope>
    <source>
        <strain evidence="1">IAEA</strain>
    </source>
</reference>
<reference evidence="2" key="1">
    <citation type="submission" date="2014-03" db="EMBL/GenBank/DDBJ databases">
        <authorList>
            <person name="Aksoy S."/>
            <person name="Warren W."/>
            <person name="Wilson R.K."/>
        </authorList>
    </citation>
    <scope>NUCLEOTIDE SEQUENCE [LARGE SCALE GENOMIC DNA]</scope>
    <source>
        <strain evidence="2">IAEA</strain>
    </source>
</reference>
<dbReference type="AlphaFoldDB" id="A0A1A9WXB9"/>
<evidence type="ECO:0008006" key="3">
    <source>
        <dbReference type="Google" id="ProtNLM"/>
    </source>
</evidence>
<dbReference type="EnsemblMetazoa" id="GBRI035935-RA">
    <property type="protein sequence ID" value="GBRI035935-PA"/>
    <property type="gene ID" value="GBRI035935"/>
</dbReference>
<evidence type="ECO:0000313" key="1">
    <source>
        <dbReference type="EnsemblMetazoa" id="GBRI035935-PA"/>
    </source>
</evidence>
<organism evidence="1 2">
    <name type="scientific">Glossina brevipalpis</name>
    <dbReference type="NCBI Taxonomy" id="37001"/>
    <lineage>
        <taxon>Eukaryota</taxon>
        <taxon>Metazoa</taxon>
        <taxon>Ecdysozoa</taxon>
        <taxon>Arthropoda</taxon>
        <taxon>Hexapoda</taxon>
        <taxon>Insecta</taxon>
        <taxon>Pterygota</taxon>
        <taxon>Neoptera</taxon>
        <taxon>Endopterygota</taxon>
        <taxon>Diptera</taxon>
        <taxon>Brachycera</taxon>
        <taxon>Muscomorpha</taxon>
        <taxon>Hippoboscoidea</taxon>
        <taxon>Glossinidae</taxon>
        <taxon>Glossina</taxon>
    </lineage>
</organism>
<dbReference type="STRING" id="37001.A0A1A9WXB9"/>
<keyword evidence="2" id="KW-1185">Reference proteome</keyword>
<accession>A0A1A9WXB9</accession>
<protein>
    <recommendedName>
        <fullName evidence="3">ZAD domain-containing protein</fullName>
    </recommendedName>
</protein>
<sequence length="97" mass="11211">MCRVYLKTDVESKSYLDEVEYDSNIKLSDIFLKVTNVEVNESDEVKPSRLCRQCTTHVLDAYELICEKAEVEIDSLLHQEHEHSDDAGLGLTRKQHL</sequence>
<evidence type="ECO:0000313" key="2">
    <source>
        <dbReference type="Proteomes" id="UP000091820"/>
    </source>
</evidence>
<dbReference type="VEuPathDB" id="VectorBase:GBRI035935"/>